<sequence length="472" mass="48332">MNRLREALRSPRTDEGFSLVEVIVAMVIFGIVSTGILTSANIVIRMTADNRSRQVAVNLAEQQLDTDRGILDPFDVHNIPATSTDLPLTQRVSGRTYTITQATSLVSVDGSDITCGSSSTVSYRRITVKVDWTGRLPTTAPVQSDTILAPNGRINDASTGSIAVLVSGASGTGEQGVGVTVSPVSGGATALLSQPAATDVDGCTYAFGVTPGTYRVAISKPASKDQLQNSTPTTGQQNEPADLVVSAGGTSPLTFTYDQTATYPLTYAPGSGAVLPDKMATTFLSAGAPWSSDETAAPQNSIALFPYPSGYGVIAGQQADPNTRSLCAAEDPSAWGSAPGVRAGVRASAPGQTPGGTSPAVAVPMGVFTVTAPVLSLGNTYVTAVGQSSTDNGQPGCQNTETFTFSTYLAPGQTRTFALPYGTYRLYAGGLLGLTTSGIGSPAVKIANSLYNGPLSSITSGGLLTLDPRPAS</sequence>
<evidence type="ECO:0000313" key="3">
    <source>
        <dbReference type="EMBL" id="GAA4749587.1"/>
    </source>
</evidence>
<feature type="transmembrane region" description="Helical" evidence="2">
    <location>
        <begin position="20"/>
        <end position="44"/>
    </location>
</feature>
<accession>A0ABP8Z9I3</accession>
<feature type="compositionally biased region" description="Polar residues" evidence="1">
    <location>
        <begin position="225"/>
        <end position="239"/>
    </location>
</feature>
<keyword evidence="2" id="KW-1133">Transmembrane helix</keyword>
<evidence type="ECO:0000256" key="1">
    <source>
        <dbReference type="SAM" id="MobiDB-lite"/>
    </source>
</evidence>
<keyword evidence="2" id="KW-0472">Membrane</keyword>
<dbReference type="Proteomes" id="UP001500121">
    <property type="component" value="Unassembled WGS sequence"/>
</dbReference>
<dbReference type="InterPro" id="IPR012902">
    <property type="entry name" value="N_methyl_site"/>
</dbReference>
<comment type="caution">
    <text evidence="3">The sequence shown here is derived from an EMBL/GenBank/DDBJ whole genome shotgun (WGS) entry which is preliminary data.</text>
</comment>
<keyword evidence="4" id="KW-1185">Reference proteome</keyword>
<name>A0ABP8Z9I3_9MICO</name>
<feature type="region of interest" description="Disordered" evidence="1">
    <location>
        <begin position="220"/>
        <end position="241"/>
    </location>
</feature>
<dbReference type="EMBL" id="BAABLP010000004">
    <property type="protein sequence ID" value="GAA4749587.1"/>
    <property type="molecule type" value="Genomic_DNA"/>
</dbReference>
<protein>
    <recommendedName>
        <fullName evidence="5">Prepilin-type cleavage/methylation domain-containing protein</fullName>
    </recommendedName>
</protein>
<evidence type="ECO:0008006" key="5">
    <source>
        <dbReference type="Google" id="ProtNLM"/>
    </source>
</evidence>
<evidence type="ECO:0000256" key="2">
    <source>
        <dbReference type="SAM" id="Phobius"/>
    </source>
</evidence>
<gene>
    <name evidence="3" type="ORF">GCM10025783_22390</name>
</gene>
<evidence type="ECO:0000313" key="4">
    <source>
        <dbReference type="Proteomes" id="UP001500121"/>
    </source>
</evidence>
<organism evidence="3 4">
    <name type="scientific">Amnibacterium soli</name>
    <dbReference type="NCBI Taxonomy" id="1282736"/>
    <lineage>
        <taxon>Bacteria</taxon>
        <taxon>Bacillati</taxon>
        <taxon>Actinomycetota</taxon>
        <taxon>Actinomycetes</taxon>
        <taxon>Micrococcales</taxon>
        <taxon>Microbacteriaceae</taxon>
        <taxon>Amnibacterium</taxon>
    </lineage>
</organism>
<dbReference type="PROSITE" id="PS00409">
    <property type="entry name" value="PROKAR_NTER_METHYL"/>
    <property type="match status" value="1"/>
</dbReference>
<reference evidence="4" key="1">
    <citation type="journal article" date="2019" name="Int. J. Syst. Evol. Microbiol.">
        <title>The Global Catalogue of Microorganisms (GCM) 10K type strain sequencing project: providing services to taxonomists for standard genome sequencing and annotation.</title>
        <authorList>
            <consortium name="The Broad Institute Genomics Platform"/>
            <consortium name="The Broad Institute Genome Sequencing Center for Infectious Disease"/>
            <person name="Wu L."/>
            <person name="Ma J."/>
        </authorList>
    </citation>
    <scope>NUCLEOTIDE SEQUENCE [LARGE SCALE GENOMIC DNA]</scope>
    <source>
        <strain evidence="4">JCM 19015</strain>
    </source>
</reference>
<dbReference type="NCBIfam" id="TIGR02532">
    <property type="entry name" value="IV_pilin_GFxxxE"/>
    <property type="match status" value="1"/>
</dbReference>
<dbReference type="Pfam" id="PF07963">
    <property type="entry name" value="N_methyl"/>
    <property type="match status" value="1"/>
</dbReference>
<proteinExistence type="predicted"/>
<keyword evidence="2" id="KW-0812">Transmembrane</keyword>